<keyword evidence="15" id="KW-1185">Reference proteome</keyword>
<proteinExistence type="inferred from homology"/>
<dbReference type="PROSITE" id="PS51471">
    <property type="entry name" value="FE2OG_OXY"/>
    <property type="match status" value="1"/>
</dbReference>
<dbReference type="RefSeq" id="WP_422864924.1">
    <property type="nucleotide sequence ID" value="NZ_JAMSKV010000012.1"/>
</dbReference>
<feature type="domain" description="Fe2OG dioxygenase" evidence="13">
    <location>
        <begin position="171"/>
        <end position="271"/>
    </location>
</feature>
<evidence type="ECO:0000256" key="9">
    <source>
        <dbReference type="ARBA" id="ARBA00047725"/>
    </source>
</evidence>
<evidence type="ECO:0000256" key="11">
    <source>
        <dbReference type="RuleBase" id="RU003682"/>
    </source>
</evidence>
<organism evidence="14 15">
    <name type="scientific">Endosaccharibacter trunci</name>
    <dbReference type="NCBI Taxonomy" id="2812733"/>
    <lineage>
        <taxon>Bacteria</taxon>
        <taxon>Pseudomonadati</taxon>
        <taxon>Pseudomonadota</taxon>
        <taxon>Alphaproteobacteria</taxon>
        <taxon>Acetobacterales</taxon>
        <taxon>Acetobacteraceae</taxon>
        <taxon>Endosaccharibacter</taxon>
    </lineage>
</organism>
<sequence>MNDTLPIIDISGLSASSKADRAVVAKMLGRACRDTGFFAITGHGVPAGTMRALFDASRRFFALPEPDRAALSIHRHGNNRGYFGLAEERLDPGAAPDRKEGFNIGLDLAADDPEIGRPFRGINPWPALPGWRETMLAHFERCLSIGRILHRGFCLDLGLPEDFFAPALDRSLATLRLLRYPAADGVATEAPGAGEHTDYGNITILAVEGVAGLELRRRDGVWIEAPCVEGAFIVNIGDCLMRWTNDVYVSTPHRVRVPERERLSIAFFLDPNPDVVVSPINGDASALRRYPPITGADYLRSRLDATYDPPAVRDPGDVPVKGAPSAV</sequence>
<dbReference type="InterPro" id="IPR044861">
    <property type="entry name" value="IPNS-like_FE2OG_OXY"/>
</dbReference>
<evidence type="ECO:0000256" key="10">
    <source>
        <dbReference type="ARBA" id="ARBA00049359"/>
    </source>
</evidence>
<dbReference type="PRINTS" id="PR00682">
    <property type="entry name" value="IPNSYNTHASE"/>
</dbReference>
<name>A0ABT1W972_9PROT</name>
<dbReference type="InterPro" id="IPR050231">
    <property type="entry name" value="Iron_ascorbate_oxido_reductase"/>
</dbReference>
<evidence type="ECO:0000256" key="2">
    <source>
        <dbReference type="ARBA" id="ARBA00004767"/>
    </source>
</evidence>
<comment type="similarity">
    <text evidence="11">Belongs to the iron/ascorbate-dependent oxidoreductase family.</text>
</comment>
<evidence type="ECO:0000256" key="1">
    <source>
        <dbReference type="ARBA" id="ARBA00001954"/>
    </source>
</evidence>
<keyword evidence="11" id="KW-0479">Metal-binding</keyword>
<comment type="caution">
    <text evidence="14">The sequence shown here is derived from an EMBL/GenBank/DDBJ whole genome shotgun (WGS) entry which is preliminary data.</text>
</comment>
<dbReference type="PANTHER" id="PTHR47990">
    <property type="entry name" value="2-OXOGLUTARATE (2OG) AND FE(II)-DEPENDENT OXYGENASE SUPERFAMILY PROTEIN-RELATED"/>
    <property type="match status" value="1"/>
</dbReference>
<evidence type="ECO:0000259" key="13">
    <source>
        <dbReference type="PROSITE" id="PS51471"/>
    </source>
</evidence>
<dbReference type="Gene3D" id="2.60.120.330">
    <property type="entry name" value="B-lactam Antibiotic, Isopenicillin N Synthase, Chain"/>
    <property type="match status" value="1"/>
</dbReference>
<evidence type="ECO:0000256" key="7">
    <source>
        <dbReference type="ARBA" id="ARBA00031011"/>
    </source>
</evidence>
<dbReference type="InterPro" id="IPR026992">
    <property type="entry name" value="DIOX_N"/>
</dbReference>
<keyword evidence="11" id="KW-0560">Oxidoreductase</keyword>
<accession>A0ABT1W972</accession>
<comment type="cofactor">
    <cofactor evidence="1">
        <name>Fe(2+)</name>
        <dbReference type="ChEBI" id="CHEBI:29033"/>
    </cofactor>
</comment>
<evidence type="ECO:0000313" key="15">
    <source>
        <dbReference type="Proteomes" id="UP001524587"/>
    </source>
</evidence>
<dbReference type="Proteomes" id="UP001524587">
    <property type="component" value="Unassembled WGS sequence"/>
</dbReference>
<comment type="catalytic activity">
    <reaction evidence="9">
        <text>2-oxoglutarate + O2 + 2 H(+) = ethene + 3 CO2 + H2O</text>
        <dbReference type="Rhea" id="RHEA:31523"/>
        <dbReference type="ChEBI" id="CHEBI:15377"/>
        <dbReference type="ChEBI" id="CHEBI:15378"/>
        <dbReference type="ChEBI" id="CHEBI:15379"/>
        <dbReference type="ChEBI" id="CHEBI:16526"/>
        <dbReference type="ChEBI" id="CHEBI:16810"/>
        <dbReference type="ChEBI" id="CHEBI:18153"/>
        <dbReference type="EC" id="1.13.12.19"/>
    </reaction>
</comment>
<evidence type="ECO:0000256" key="4">
    <source>
        <dbReference type="ARBA" id="ARBA00012531"/>
    </source>
</evidence>
<dbReference type="Pfam" id="PF14226">
    <property type="entry name" value="DIOX_N"/>
    <property type="match status" value="1"/>
</dbReference>
<dbReference type="SUPFAM" id="SSF51197">
    <property type="entry name" value="Clavaminate synthase-like"/>
    <property type="match status" value="1"/>
</dbReference>
<evidence type="ECO:0000256" key="8">
    <source>
        <dbReference type="ARBA" id="ARBA00031282"/>
    </source>
</evidence>
<dbReference type="EC" id="1.13.12.19" evidence="4"/>
<keyword evidence="11" id="KW-0408">Iron</keyword>
<dbReference type="InterPro" id="IPR005123">
    <property type="entry name" value="Oxoglu/Fe-dep_dioxygenase_dom"/>
</dbReference>
<gene>
    <name evidence="14" type="ORF">NFI95_13425</name>
</gene>
<evidence type="ECO:0000256" key="5">
    <source>
        <dbReference type="ARBA" id="ARBA00019045"/>
    </source>
</evidence>
<dbReference type="EC" id="1.14.20.7" evidence="3"/>
<dbReference type="EMBL" id="JAMSKV010000012">
    <property type="protein sequence ID" value="MCQ8279441.1"/>
    <property type="molecule type" value="Genomic_DNA"/>
</dbReference>
<comment type="pathway">
    <text evidence="2">Alkene biosynthesis; ethylene biosynthesis via 2-oxoglutarate.</text>
</comment>
<feature type="region of interest" description="Disordered" evidence="12">
    <location>
        <begin position="308"/>
        <end position="327"/>
    </location>
</feature>
<protein>
    <recommendedName>
        <fullName evidence="5">2-oxoglutarate-dependent ethylene/succinate-forming enzyme</fullName>
        <ecNumber evidence="4">1.13.12.19</ecNumber>
        <ecNumber evidence="3">1.14.20.7</ecNumber>
    </recommendedName>
    <alternativeName>
        <fullName evidence="7">2-oxoglutarate dioxygenase (ethylene-forming)</fullName>
    </alternativeName>
    <alternativeName>
        <fullName evidence="8">2-oxoglutarate/L-arginine monooxygenase/decarboxylase (succinate-forming)</fullName>
    </alternativeName>
</protein>
<dbReference type="InterPro" id="IPR027443">
    <property type="entry name" value="IPNS-like_sf"/>
</dbReference>
<comment type="catalytic activity">
    <reaction evidence="10">
        <text>L-arginine + 2-oxoglutarate + O2 = guanidine + L-glutamate 5-semialdehyde + succinate + CO2</text>
        <dbReference type="Rhea" id="RHEA:31535"/>
        <dbReference type="ChEBI" id="CHEBI:15379"/>
        <dbReference type="ChEBI" id="CHEBI:16526"/>
        <dbReference type="ChEBI" id="CHEBI:16810"/>
        <dbReference type="ChEBI" id="CHEBI:30031"/>
        <dbReference type="ChEBI" id="CHEBI:30087"/>
        <dbReference type="ChEBI" id="CHEBI:32682"/>
        <dbReference type="ChEBI" id="CHEBI:58066"/>
        <dbReference type="EC" id="1.14.20.7"/>
    </reaction>
</comment>
<reference evidence="14 15" key="1">
    <citation type="submission" date="2022-06" db="EMBL/GenBank/DDBJ databases">
        <title>Endosaccharibacter gen. nov., sp. nov., endophytic bacteria isolated from sugarcane.</title>
        <authorList>
            <person name="Pitiwittayakul N."/>
            <person name="Yukphan P."/>
            <person name="Charoenyingcharoen P."/>
            <person name="Tanasupawat S."/>
        </authorList>
    </citation>
    <scope>NUCLEOTIDE SEQUENCE [LARGE SCALE GENOMIC DNA]</scope>
    <source>
        <strain evidence="14 15">KSS8</strain>
    </source>
</reference>
<evidence type="ECO:0000313" key="14">
    <source>
        <dbReference type="EMBL" id="MCQ8279441.1"/>
    </source>
</evidence>
<evidence type="ECO:0000256" key="12">
    <source>
        <dbReference type="SAM" id="MobiDB-lite"/>
    </source>
</evidence>
<evidence type="ECO:0000256" key="6">
    <source>
        <dbReference type="ARBA" id="ARBA00022666"/>
    </source>
</evidence>
<evidence type="ECO:0000256" key="3">
    <source>
        <dbReference type="ARBA" id="ARBA00012293"/>
    </source>
</evidence>
<keyword evidence="6" id="KW-0266">Ethylene biosynthesis</keyword>
<dbReference type="Pfam" id="PF03171">
    <property type="entry name" value="2OG-FeII_Oxy"/>
    <property type="match status" value="1"/>
</dbReference>